<dbReference type="Proteomes" id="UP000516437">
    <property type="component" value="Chromosome 6"/>
</dbReference>
<evidence type="ECO:0000313" key="3">
    <source>
        <dbReference type="EMBL" id="KAB1208768.1"/>
    </source>
</evidence>
<reference evidence="3 4" key="1">
    <citation type="journal article" date="2019" name="Plant Biotechnol. J.">
        <title>The red bayberry genome and genetic basis of sex determination.</title>
        <authorList>
            <person name="Jia H.M."/>
            <person name="Jia H.J."/>
            <person name="Cai Q.L."/>
            <person name="Wang Y."/>
            <person name="Zhao H.B."/>
            <person name="Yang W.F."/>
            <person name="Wang G.Y."/>
            <person name="Li Y.H."/>
            <person name="Zhan D.L."/>
            <person name="Shen Y.T."/>
            <person name="Niu Q.F."/>
            <person name="Chang L."/>
            <person name="Qiu J."/>
            <person name="Zhao L."/>
            <person name="Xie H.B."/>
            <person name="Fu W.Y."/>
            <person name="Jin J."/>
            <person name="Li X.W."/>
            <person name="Jiao Y."/>
            <person name="Zhou C.C."/>
            <person name="Tu T."/>
            <person name="Chai C.Y."/>
            <person name="Gao J.L."/>
            <person name="Fan L.J."/>
            <person name="van de Weg E."/>
            <person name="Wang J.Y."/>
            <person name="Gao Z.S."/>
        </authorList>
    </citation>
    <scope>NUCLEOTIDE SEQUENCE [LARGE SCALE GENOMIC DNA]</scope>
    <source>
        <tissue evidence="3">Leaves</tissue>
    </source>
</reference>
<dbReference type="AlphaFoldDB" id="A0A6A1VA77"/>
<feature type="chain" id="PRO_5025497175" evidence="2">
    <location>
        <begin position="28"/>
        <end position="115"/>
    </location>
</feature>
<feature type="region of interest" description="Disordered" evidence="1">
    <location>
        <begin position="42"/>
        <end position="68"/>
    </location>
</feature>
<keyword evidence="2" id="KW-0732">Signal</keyword>
<dbReference type="OrthoDB" id="1164185at2759"/>
<evidence type="ECO:0000256" key="2">
    <source>
        <dbReference type="SAM" id="SignalP"/>
    </source>
</evidence>
<dbReference type="EMBL" id="RXIC02000024">
    <property type="protein sequence ID" value="KAB1208768.1"/>
    <property type="molecule type" value="Genomic_DNA"/>
</dbReference>
<sequence length="115" mass="12331">MAISRGAALFFLGTLLVSLSLIKATEADDFGVGVPIHAVRRDEKECDDQNPEKGDQCRDDHNPGVDDDVDDTFKVVNKMSVSLSASSGKVSVSATPFDTTLDTEELSNHVLVLGH</sequence>
<feature type="signal peptide" evidence="2">
    <location>
        <begin position="1"/>
        <end position="27"/>
    </location>
</feature>
<protein>
    <submittedName>
        <fullName evidence="3">Uncharacterized protein</fullName>
    </submittedName>
</protein>
<comment type="caution">
    <text evidence="3">The sequence shown here is derived from an EMBL/GenBank/DDBJ whole genome shotgun (WGS) entry which is preliminary data.</text>
</comment>
<evidence type="ECO:0000256" key="1">
    <source>
        <dbReference type="SAM" id="MobiDB-lite"/>
    </source>
</evidence>
<gene>
    <name evidence="3" type="ORF">CJ030_MR6G024804</name>
</gene>
<feature type="compositionally biased region" description="Basic and acidic residues" evidence="1">
    <location>
        <begin position="50"/>
        <end position="64"/>
    </location>
</feature>
<name>A0A6A1VA77_9ROSI</name>
<proteinExistence type="predicted"/>
<evidence type="ECO:0000313" key="4">
    <source>
        <dbReference type="Proteomes" id="UP000516437"/>
    </source>
</evidence>
<keyword evidence="4" id="KW-1185">Reference proteome</keyword>
<accession>A0A6A1VA77</accession>
<organism evidence="3 4">
    <name type="scientific">Morella rubra</name>
    <name type="common">Chinese bayberry</name>
    <dbReference type="NCBI Taxonomy" id="262757"/>
    <lineage>
        <taxon>Eukaryota</taxon>
        <taxon>Viridiplantae</taxon>
        <taxon>Streptophyta</taxon>
        <taxon>Embryophyta</taxon>
        <taxon>Tracheophyta</taxon>
        <taxon>Spermatophyta</taxon>
        <taxon>Magnoliopsida</taxon>
        <taxon>eudicotyledons</taxon>
        <taxon>Gunneridae</taxon>
        <taxon>Pentapetalae</taxon>
        <taxon>rosids</taxon>
        <taxon>fabids</taxon>
        <taxon>Fagales</taxon>
        <taxon>Myricaceae</taxon>
        <taxon>Morella</taxon>
    </lineage>
</organism>